<dbReference type="EMBL" id="JADQBC010000024">
    <property type="protein sequence ID" value="MBR8827259.1"/>
    <property type="molecule type" value="Genomic_DNA"/>
</dbReference>
<dbReference type="PANTHER" id="PTHR38340:SF1">
    <property type="entry name" value="S-LAYER PROTEIN"/>
    <property type="match status" value="1"/>
</dbReference>
<feature type="domain" description="Beta/gamma crystallin 'Greek key'" evidence="5">
    <location>
        <begin position="242"/>
        <end position="287"/>
    </location>
</feature>
<dbReference type="PANTHER" id="PTHR38340">
    <property type="entry name" value="S-LAYER PROTEIN"/>
    <property type="match status" value="1"/>
</dbReference>
<gene>
    <name evidence="6" type="ORF">DSM107014_05035</name>
</gene>
<dbReference type="InterPro" id="IPR011024">
    <property type="entry name" value="G_crystallin-like"/>
</dbReference>
<dbReference type="SUPFAM" id="SSF51120">
    <property type="entry name" value="beta-Roll"/>
    <property type="match status" value="2"/>
</dbReference>
<dbReference type="InterPro" id="IPR011049">
    <property type="entry name" value="Serralysin-like_metalloprot_C"/>
</dbReference>
<dbReference type="SUPFAM" id="SSF49695">
    <property type="entry name" value="gamma-Crystallin-like"/>
    <property type="match status" value="2"/>
</dbReference>
<keyword evidence="4" id="KW-0677">Repeat</keyword>
<dbReference type="PROSITE" id="PS50915">
    <property type="entry name" value="CRYSTALLIN_BETA_GAMMA"/>
    <property type="match status" value="2"/>
</dbReference>
<dbReference type="Gene3D" id="2.150.10.10">
    <property type="entry name" value="Serralysin-like metalloprotease, C-terminal"/>
    <property type="match status" value="1"/>
</dbReference>
<keyword evidence="3" id="KW-0964">Secreted</keyword>
<proteinExistence type="inferred from homology"/>
<evidence type="ECO:0000259" key="5">
    <source>
        <dbReference type="PROSITE" id="PS50915"/>
    </source>
</evidence>
<dbReference type="GO" id="GO:0005576">
    <property type="term" value="C:extracellular region"/>
    <property type="evidence" value="ECO:0007669"/>
    <property type="project" value="UniProtKB-SubCell"/>
</dbReference>
<comment type="subcellular location">
    <subcellularLocation>
        <location evidence="1">Secreted</location>
    </subcellularLocation>
</comment>
<dbReference type="InterPro" id="IPR018247">
    <property type="entry name" value="EF_Hand_1_Ca_BS"/>
</dbReference>
<accession>A0A941GN91</accession>
<dbReference type="Gene3D" id="2.60.20.10">
    <property type="entry name" value="Crystallins"/>
    <property type="match status" value="3"/>
</dbReference>
<comment type="similarity">
    <text evidence="2">Belongs to the beta/gamma-crystallin family.</text>
</comment>
<dbReference type="SMART" id="SM00247">
    <property type="entry name" value="XTALbg"/>
    <property type="match status" value="3"/>
</dbReference>
<dbReference type="InterPro" id="IPR001343">
    <property type="entry name" value="Hemolysn_Ca-bd"/>
</dbReference>
<evidence type="ECO:0000313" key="6">
    <source>
        <dbReference type="EMBL" id="MBR8827259.1"/>
    </source>
</evidence>
<sequence length="1008" mass="111067">MTDIKVELYSEPYFGGEKLEVWGGIFTGVPIDASMQKEISSIKVIGGVWNFYKTTDFSGYYLQLPPGSYPEFPLGWDEAIASAARYYYMESPSLPQLSGEIYGPPQMDIYEDIDFGGKSETIWEGTGTWNDDDWWKNRISSFKLNNGTVRFYWNEDYEGEILTVNNAGPYQDLREFPSSDHKKDNWNDEVASYKLSQYGIALHKSEFNVPYPSSSVVLQNSSVPYVGDQWNDQIGSVEITGGVWELFEDSNFQGESVLLYPGYTYLRYLGSGDMGFVNRVSSLRLVQDYVGTDNNDILDDNEVEKYPTYQVNNTIALKGGADNFSAGDGDDYIDGGTGGDTLNGGNGSDVIVTGEIDGDNNILRGDNDNENGKKYNDLFMLFDPGAETTSGESVAIEVAQVMLEFTEAVGVLVESTFFEVAPLVISGIIDLVNIFTGKGKEPDPPVWKDMTVIQDFGVEDALILGNTDAFFITKGNATFDKLDIIGSAGTKIYNESTSAEKPIVFLQDFQLQDDSGWLVEKTEQGEEEGEEESQANFHRIYVNKGYENTSSTSTVQNSYIKGVTVFLDENHNNQLDKGELSTTTNENGYYDHSLLETENKEGKLVVFGGEYILDGKPHELVFTAPKEFHHISPLSTLWVEISEQGITQEQLAEHFGIDIHEYVLDEDHIQAFISTYKRDEFDNSHLYKEKVLVNQEIGHLMAVGAEYLVKQGLAATEAEGGSQVISALADVITEAIEEDQPFGLRKEEDLEKVAIAMGINPNVVESVVDAYLAKDMELHLANILSTFDPENDEDTDVIYGSEHRDEIKASTNQEQIIHGHHGKDVIDLTESKPEHHHVVKGDEQRDLILGCHNDQLMGGTGQDTLDASAGGGSNILYGQENKDVLIGGEDNLLHGGPADDTIYAGSGDTLTGGGGHDAFWLAKGELPGKINTVTDFNFKKDVIGLEGIEVKGEPIDFEDLVFTEVAGGIDLGIKDGEKVQPLATFLDLSAEDLNNPANFVIPTPLVGI</sequence>
<name>A0A941GN91_9CHRO</name>
<dbReference type="Pfam" id="PF00353">
    <property type="entry name" value="HemolysinCabind"/>
    <property type="match status" value="3"/>
</dbReference>
<reference evidence="6" key="1">
    <citation type="submission" date="2021-02" db="EMBL/GenBank/DDBJ databases">
        <title>Metagenome analyses of Stigonema ocellatum DSM 106950, Chlorogloea purpurea SAG 13.99 and Gomphosphaeria aponina DSM 107014.</title>
        <authorList>
            <person name="Marter P."/>
            <person name="Huang S."/>
        </authorList>
    </citation>
    <scope>NUCLEOTIDE SEQUENCE</scope>
    <source>
        <strain evidence="6">JP213</strain>
    </source>
</reference>
<dbReference type="InterPro" id="IPR050557">
    <property type="entry name" value="RTX_toxin/Mannuronan_C5-epim"/>
</dbReference>
<evidence type="ECO:0000256" key="3">
    <source>
        <dbReference type="ARBA" id="ARBA00022525"/>
    </source>
</evidence>
<dbReference type="Pfam" id="PF00030">
    <property type="entry name" value="Crystall"/>
    <property type="match status" value="2"/>
</dbReference>
<evidence type="ECO:0000313" key="7">
    <source>
        <dbReference type="Proteomes" id="UP000767446"/>
    </source>
</evidence>
<comment type="caution">
    <text evidence="6">The sequence shown here is derived from an EMBL/GenBank/DDBJ whole genome shotgun (WGS) entry which is preliminary data.</text>
</comment>
<dbReference type="PRINTS" id="PR00313">
    <property type="entry name" value="CABNDNGRPT"/>
</dbReference>
<feature type="domain" description="Beta/gamma crystallin 'Greek key'" evidence="5">
    <location>
        <begin position="4"/>
        <end position="46"/>
    </location>
</feature>
<dbReference type="GO" id="GO:0005509">
    <property type="term" value="F:calcium ion binding"/>
    <property type="evidence" value="ECO:0007669"/>
    <property type="project" value="InterPro"/>
</dbReference>
<dbReference type="InterPro" id="IPR001064">
    <property type="entry name" value="Beta/gamma_crystallin"/>
</dbReference>
<dbReference type="Proteomes" id="UP000767446">
    <property type="component" value="Unassembled WGS sequence"/>
</dbReference>
<dbReference type="AlphaFoldDB" id="A0A941GN91"/>
<evidence type="ECO:0000256" key="1">
    <source>
        <dbReference type="ARBA" id="ARBA00004613"/>
    </source>
</evidence>
<dbReference type="PROSITE" id="PS00018">
    <property type="entry name" value="EF_HAND_1"/>
    <property type="match status" value="1"/>
</dbReference>
<evidence type="ECO:0000256" key="4">
    <source>
        <dbReference type="ARBA" id="ARBA00022737"/>
    </source>
</evidence>
<evidence type="ECO:0000256" key="2">
    <source>
        <dbReference type="ARBA" id="ARBA00009646"/>
    </source>
</evidence>
<organism evidence="6 7">
    <name type="scientific">Gomphosphaeria aponina SAG 52.96 = DSM 107014</name>
    <dbReference type="NCBI Taxonomy" id="1521640"/>
    <lineage>
        <taxon>Bacteria</taxon>
        <taxon>Bacillati</taxon>
        <taxon>Cyanobacteriota</taxon>
        <taxon>Cyanophyceae</taxon>
        <taxon>Oscillatoriophycideae</taxon>
        <taxon>Chroococcales</taxon>
        <taxon>Gomphosphaeriaceae</taxon>
        <taxon>Gomphosphaeria</taxon>
    </lineage>
</organism>
<dbReference type="InterPro" id="IPR018511">
    <property type="entry name" value="Hemolysin-typ_Ca-bd_CS"/>
</dbReference>
<dbReference type="PROSITE" id="PS00330">
    <property type="entry name" value="HEMOLYSIN_CALCIUM"/>
    <property type="match status" value="1"/>
</dbReference>
<protein>
    <recommendedName>
        <fullName evidence="5">Beta/gamma crystallin 'Greek key' domain-containing protein</fullName>
    </recommendedName>
</protein>